<dbReference type="RefSeq" id="WP_027691245.1">
    <property type="nucleotide sequence ID" value="NZ_CP013292.1"/>
</dbReference>
<dbReference type="AlphaFoldDB" id="A0A2S5Y6Z2"/>
<reference evidence="1 2" key="1">
    <citation type="submission" date="2018-02" db="EMBL/GenBank/DDBJ databases">
        <title>Bacteriophage NCPPB3778 and a type I-E CRISPR drive the evolution of the US Biological Select Agent, Rathayibacter toxicus.</title>
        <authorList>
            <person name="Davis E.W.II."/>
            <person name="Tabima J.F."/>
            <person name="Weisberg A.J."/>
            <person name="Lopes L.D."/>
            <person name="Wiseman M.S."/>
            <person name="Wiseman M.S."/>
            <person name="Pupko T."/>
            <person name="Belcher M.S."/>
            <person name="Sechler A.J."/>
            <person name="Tancos M.A."/>
            <person name="Schroeder B.K."/>
            <person name="Murray T.D."/>
            <person name="Luster D.G."/>
            <person name="Schneider W.L."/>
            <person name="Rogers E."/>
            <person name="Andreote F.D."/>
            <person name="Grunwald N.J."/>
            <person name="Putnam M.L."/>
            <person name="Chang J.H."/>
        </authorList>
    </citation>
    <scope>NUCLEOTIDE SEQUENCE [LARGE SCALE GENOMIC DNA]</scope>
    <source>
        <strain evidence="1 2">FH99</strain>
    </source>
</reference>
<dbReference type="KEGG" id="rtc:APU90_00805"/>
<accession>A0A2S5Y6Z2</accession>
<proteinExistence type="predicted"/>
<dbReference type="InterPro" id="IPR029052">
    <property type="entry name" value="Metallo-depent_PP-like"/>
</dbReference>
<dbReference type="EMBL" id="PSWU01000007">
    <property type="protein sequence ID" value="PPI15240.1"/>
    <property type="molecule type" value="Genomic_DNA"/>
</dbReference>
<evidence type="ECO:0000313" key="1">
    <source>
        <dbReference type="EMBL" id="PPI15240.1"/>
    </source>
</evidence>
<protein>
    <submittedName>
        <fullName evidence="1">Uncharacterized protein</fullName>
    </submittedName>
</protein>
<name>A0A2S5Y6Z2_9MICO</name>
<comment type="caution">
    <text evidence="1">The sequence shown here is derived from an EMBL/GenBank/DDBJ whole genome shotgun (WGS) entry which is preliminary data.</text>
</comment>
<sequence length="78" mass="8249">MAIGTIPPQPPSRGVLVFVAGAVSYTMDLGAPEHQTVGVDGAQSFSLLHVHPETVTTSVVPDEQGRSDFWSRTSKQDG</sequence>
<gene>
    <name evidence="1" type="ORF">C5C51_05470</name>
</gene>
<evidence type="ECO:0000313" key="2">
    <source>
        <dbReference type="Proteomes" id="UP000237966"/>
    </source>
</evidence>
<organism evidence="1 2">
    <name type="scientific">Rathayibacter toxicus</name>
    <dbReference type="NCBI Taxonomy" id="145458"/>
    <lineage>
        <taxon>Bacteria</taxon>
        <taxon>Bacillati</taxon>
        <taxon>Actinomycetota</taxon>
        <taxon>Actinomycetes</taxon>
        <taxon>Micrococcales</taxon>
        <taxon>Microbacteriaceae</taxon>
        <taxon>Rathayibacter</taxon>
    </lineage>
</organism>
<dbReference type="Proteomes" id="UP000237966">
    <property type="component" value="Unassembled WGS sequence"/>
</dbReference>
<dbReference type="Gene3D" id="3.60.21.10">
    <property type="match status" value="1"/>
</dbReference>